<dbReference type="EMBL" id="CABFOC020000042">
    <property type="protein sequence ID" value="CAH0051633.1"/>
    <property type="molecule type" value="Genomic_DNA"/>
</dbReference>
<keyword evidence="2" id="KW-1185">Reference proteome</keyword>
<evidence type="ECO:0000313" key="1">
    <source>
        <dbReference type="EMBL" id="CAH0051633.1"/>
    </source>
</evidence>
<dbReference type="GO" id="GO:0005811">
    <property type="term" value="C:lipid droplet"/>
    <property type="evidence" value="ECO:0007669"/>
    <property type="project" value="TreeGrafter"/>
</dbReference>
<dbReference type="Proteomes" id="UP000775872">
    <property type="component" value="Unassembled WGS sequence"/>
</dbReference>
<dbReference type="AlphaFoldDB" id="A0A9N9Z9R3"/>
<reference evidence="1 2" key="2">
    <citation type="submission" date="2021-10" db="EMBL/GenBank/DDBJ databases">
        <authorList>
            <person name="Piombo E."/>
        </authorList>
    </citation>
    <scope>NUCLEOTIDE SEQUENCE [LARGE SCALE GENOMIC DNA]</scope>
</reference>
<dbReference type="Gene3D" id="3.40.50.720">
    <property type="entry name" value="NAD(P)-binding Rossmann-like Domain"/>
    <property type="match status" value="1"/>
</dbReference>
<dbReference type="GO" id="GO:0005789">
    <property type="term" value="C:endoplasmic reticulum membrane"/>
    <property type="evidence" value="ECO:0007669"/>
    <property type="project" value="TreeGrafter"/>
</dbReference>
<proteinExistence type="predicted"/>
<reference evidence="2" key="1">
    <citation type="submission" date="2019-06" db="EMBL/GenBank/DDBJ databases">
        <authorList>
            <person name="Broberg M."/>
        </authorList>
    </citation>
    <scope>NUCLEOTIDE SEQUENCE [LARGE SCALE GENOMIC DNA]</scope>
</reference>
<comment type="caution">
    <text evidence="1">The sequence shown here is derived from an EMBL/GenBank/DDBJ whole genome shotgun (WGS) entry which is preliminary data.</text>
</comment>
<dbReference type="InterPro" id="IPR036291">
    <property type="entry name" value="NAD(P)-bd_dom_sf"/>
</dbReference>
<accession>A0A9N9Z9R3</accession>
<dbReference type="PANTHER" id="PTHR43647:SF4">
    <property type="entry name" value="KETOREDUCTASE (KR) DOMAIN-CONTAINING PROTEIN"/>
    <property type="match status" value="1"/>
</dbReference>
<dbReference type="GO" id="GO:0000253">
    <property type="term" value="F:3-beta-hydroxysteroid 3-dehydrogenase (NADP+) activity"/>
    <property type="evidence" value="ECO:0007669"/>
    <property type="project" value="TreeGrafter"/>
</dbReference>
<name>A0A9N9Z9R3_9HYPO</name>
<evidence type="ECO:0000313" key="2">
    <source>
        <dbReference type="Proteomes" id="UP000775872"/>
    </source>
</evidence>
<dbReference type="PANTHER" id="PTHR43647">
    <property type="entry name" value="DEHYDROGENASE"/>
    <property type="match status" value="1"/>
</dbReference>
<organism evidence="1 2">
    <name type="scientific">Clonostachys solani</name>
    <dbReference type="NCBI Taxonomy" id="160281"/>
    <lineage>
        <taxon>Eukaryota</taxon>
        <taxon>Fungi</taxon>
        <taxon>Dikarya</taxon>
        <taxon>Ascomycota</taxon>
        <taxon>Pezizomycotina</taxon>
        <taxon>Sordariomycetes</taxon>
        <taxon>Hypocreomycetidae</taxon>
        <taxon>Hypocreales</taxon>
        <taxon>Bionectriaceae</taxon>
        <taxon>Clonostachys</taxon>
    </lineage>
</organism>
<dbReference type="InterPro" id="IPR051593">
    <property type="entry name" value="Ergosterol_Biosynth_ERG27"/>
</dbReference>
<dbReference type="GO" id="GO:0005741">
    <property type="term" value="C:mitochondrial outer membrane"/>
    <property type="evidence" value="ECO:0007669"/>
    <property type="project" value="TreeGrafter"/>
</dbReference>
<dbReference type="SUPFAM" id="SSF51735">
    <property type="entry name" value="NAD(P)-binding Rossmann-fold domains"/>
    <property type="match status" value="1"/>
</dbReference>
<protein>
    <recommendedName>
        <fullName evidence="3">Short-chain dehydrogenase</fullName>
    </recommendedName>
</protein>
<dbReference type="OrthoDB" id="191139at2759"/>
<gene>
    <name evidence="1" type="ORF">CSOL1703_00014282</name>
</gene>
<sequence length="340" mass="38033">MASVRSIILTGANGSSGIVASEYLLKTYPQYHAILTVRSASDDDSNTRALRAVVSKYSSAKATIHQLDLSSLTDVKEFTDKINTDIQTGAIPPLKAIICNAYYWNLVSEAVLTSDGYEMTIQVSYISHVALVLRLLASFGSDGRIELLSSVVHYRRKLALMSPYIPEVPEAVNMDNVIHPPPDPDYQGRGFYRYASAKLFTTAWAFALNRHLEKDPKLKHITAVAMNPGNMWDARSFEGNTPSSIQAMRKYLFKPFQPVIRRVLDPTFRKTSEAGIDIIELALNPKFDGERGYYTMLKKDEPDPAVVDVAVQDRVWAKSLDWSGVTKEQTVLDINPRIRD</sequence>
<evidence type="ECO:0008006" key="3">
    <source>
        <dbReference type="Google" id="ProtNLM"/>
    </source>
</evidence>